<dbReference type="InterPro" id="IPR016163">
    <property type="entry name" value="Ald_DH_C"/>
</dbReference>
<evidence type="ECO:0000256" key="1">
    <source>
        <dbReference type="ARBA" id="ARBA00009986"/>
    </source>
</evidence>
<keyword evidence="2 4" id="KW-0560">Oxidoreductase</keyword>
<dbReference type="EMBL" id="MLFR01000002">
    <property type="protein sequence ID" value="ORM71040.1"/>
    <property type="molecule type" value="Genomic_DNA"/>
</dbReference>
<dbReference type="OrthoDB" id="9812625at2"/>
<evidence type="ECO:0000313" key="7">
    <source>
        <dbReference type="Proteomes" id="UP000193558"/>
    </source>
</evidence>
<reference evidence="6 7" key="1">
    <citation type="journal article" date="2017" name="Antonie Van Leeuwenhoek">
        <title>Phylogenomic resolution of the bacterial genus Pantoea and its relationship with Erwinia and Tatumella.</title>
        <authorList>
            <person name="Palmer M."/>
            <person name="Steenkamp E.T."/>
            <person name="Coetzee M.P."/>
            <person name="Chan W.Y."/>
            <person name="van Zyl E."/>
            <person name="De Maayer P."/>
            <person name="Coutinho T.A."/>
            <person name="Blom J."/>
            <person name="Smits T.H."/>
            <person name="Duffy B."/>
            <person name="Venter S.N."/>
        </authorList>
    </citation>
    <scope>NUCLEOTIDE SEQUENCE [LARGE SCALE GENOMIC DNA]</scope>
    <source>
        <strain evidence="6 7">LMG 26275</strain>
    </source>
</reference>
<dbReference type="RefSeq" id="WP_084932154.1">
    <property type="nucleotide sequence ID" value="NZ_MLFR01000002.1"/>
</dbReference>
<organism evidence="6 7">
    <name type="scientific">Pantoea rwandensis</name>
    <dbReference type="NCBI Taxonomy" id="1076550"/>
    <lineage>
        <taxon>Bacteria</taxon>
        <taxon>Pseudomonadati</taxon>
        <taxon>Pseudomonadota</taxon>
        <taxon>Gammaproteobacteria</taxon>
        <taxon>Enterobacterales</taxon>
        <taxon>Erwiniaceae</taxon>
        <taxon>Pantoea</taxon>
    </lineage>
</organism>
<dbReference type="InterPro" id="IPR016161">
    <property type="entry name" value="Ald_DH/histidinol_DH"/>
</dbReference>
<dbReference type="PANTHER" id="PTHR11699">
    <property type="entry name" value="ALDEHYDE DEHYDROGENASE-RELATED"/>
    <property type="match status" value="1"/>
</dbReference>
<dbReference type="Gene3D" id="3.40.605.10">
    <property type="entry name" value="Aldehyde Dehydrogenase, Chain A, domain 1"/>
    <property type="match status" value="1"/>
</dbReference>
<comment type="caution">
    <text evidence="6">The sequence shown here is derived from an EMBL/GenBank/DDBJ whole genome shotgun (WGS) entry which is preliminary data.</text>
</comment>
<dbReference type="InterPro" id="IPR016160">
    <property type="entry name" value="Ald_DH_CS_CYS"/>
</dbReference>
<dbReference type="Gene3D" id="3.40.309.10">
    <property type="entry name" value="Aldehyde Dehydrogenase, Chain A, domain 2"/>
    <property type="match status" value="1"/>
</dbReference>
<evidence type="ECO:0000256" key="4">
    <source>
        <dbReference type="RuleBase" id="RU003345"/>
    </source>
</evidence>
<gene>
    <name evidence="6" type="ORF">HA51_03855</name>
</gene>
<dbReference type="SUPFAM" id="SSF53720">
    <property type="entry name" value="ALDH-like"/>
    <property type="match status" value="1"/>
</dbReference>
<evidence type="ECO:0000256" key="2">
    <source>
        <dbReference type="ARBA" id="ARBA00023002"/>
    </source>
</evidence>
<dbReference type="PROSITE" id="PS00687">
    <property type="entry name" value="ALDEHYDE_DEHYDR_GLU"/>
    <property type="match status" value="1"/>
</dbReference>
<dbReference type="AlphaFoldDB" id="A0A1X1D372"/>
<dbReference type="PROSITE" id="PS00070">
    <property type="entry name" value="ALDEHYDE_DEHYDR_CYS"/>
    <property type="match status" value="1"/>
</dbReference>
<accession>A0A1X1D372</accession>
<proteinExistence type="inferred from homology"/>
<dbReference type="GO" id="GO:0016620">
    <property type="term" value="F:oxidoreductase activity, acting on the aldehyde or oxo group of donors, NAD or NADP as acceptor"/>
    <property type="evidence" value="ECO:0007669"/>
    <property type="project" value="InterPro"/>
</dbReference>
<evidence type="ECO:0000259" key="5">
    <source>
        <dbReference type="Pfam" id="PF00171"/>
    </source>
</evidence>
<dbReference type="InterPro" id="IPR029510">
    <property type="entry name" value="Ald_DH_CS_GLU"/>
</dbReference>
<dbReference type="Proteomes" id="UP000193558">
    <property type="component" value="Unassembled WGS sequence"/>
</dbReference>
<feature type="domain" description="Aldehyde dehydrogenase" evidence="5">
    <location>
        <begin position="28"/>
        <end position="491"/>
    </location>
</feature>
<dbReference type="InterPro" id="IPR016162">
    <property type="entry name" value="Ald_DH_N"/>
</dbReference>
<dbReference type="InterPro" id="IPR015590">
    <property type="entry name" value="Aldehyde_DH_dom"/>
</dbReference>
<evidence type="ECO:0000256" key="3">
    <source>
        <dbReference type="PROSITE-ProRule" id="PRU10007"/>
    </source>
</evidence>
<sequence>MSNVNHKLNLPAAGHTGLFFDGKWQTPVEGQTLSVINPCFRSEIVKIGASQSVDVDRAIASAKAAFPSWRRLAARARGAMLIELGNRITANCEEIARVLAAETGNALRTQSRPETQSAAEVLRYYGGVIAEQKGETLPLGPGLFSYTTREPLGVVGAIIPWNSPLVLAAVKIGMALGTGNTLVLKPAEDAPLAVLKVAELAADIFPAGVFNIVTGTGLDAGAPLSTHDDVAKVSFTGSLEVGQLVAHAVADRIGRATLELGGKSPCIVFADAAAPAHLDNTVNGVIAAMRFARQGQSCTAGSRLYVHKSVWNEVMPRVVAKLREMKIGDALDEQTDIGAIINAERYNEVRAFIKEAFDQGAEVLLGEVPPPVEQAAGFMPSPVVLAGIDNSWRVCKEEIFGPVLVAIPFETEEEVIRMANDTVYGLAAYVFTQDVTAAFRVTEQIDAGWLQVNRAGGQIPGMSYGGAKRSGIGAEYSIESALESYTARKSVTINV</sequence>
<evidence type="ECO:0000313" key="6">
    <source>
        <dbReference type="EMBL" id="ORM71040.1"/>
    </source>
</evidence>
<feature type="active site" evidence="3">
    <location>
        <position position="259"/>
    </location>
</feature>
<protein>
    <submittedName>
        <fullName evidence="6">Aldehyde dehydrogenase</fullName>
    </submittedName>
</protein>
<comment type="similarity">
    <text evidence="1 4">Belongs to the aldehyde dehydrogenase family.</text>
</comment>
<dbReference type="FunFam" id="3.40.605.10:FF:000007">
    <property type="entry name" value="NAD/NADP-dependent betaine aldehyde dehydrogenase"/>
    <property type="match status" value="1"/>
</dbReference>
<dbReference type="Pfam" id="PF00171">
    <property type="entry name" value="Aldedh"/>
    <property type="match status" value="1"/>
</dbReference>
<name>A0A1X1D372_9GAMM</name>